<feature type="domain" description="Aldehyde dehydrogenase" evidence="1">
    <location>
        <begin position="20"/>
        <end position="491"/>
    </location>
</feature>
<dbReference type="InterPro" id="IPR016163">
    <property type="entry name" value="Ald_DH_C"/>
</dbReference>
<dbReference type="NCBIfam" id="TIGR02278">
    <property type="entry name" value="PaaN-DH"/>
    <property type="match status" value="1"/>
</dbReference>
<dbReference type="InterPro" id="IPR015590">
    <property type="entry name" value="Aldehyde_DH_dom"/>
</dbReference>
<feature type="non-terminal residue" evidence="2">
    <location>
        <position position="1"/>
    </location>
</feature>
<accession>A0A382E313</accession>
<dbReference type="NCBIfam" id="NF008868">
    <property type="entry name" value="PRK11903.1"/>
    <property type="match status" value="1"/>
</dbReference>
<dbReference type="Gene3D" id="3.40.309.10">
    <property type="entry name" value="Aldehyde Dehydrogenase, Chain A, domain 2"/>
    <property type="match status" value="1"/>
</dbReference>
<dbReference type="EMBL" id="UINC01042425">
    <property type="protein sequence ID" value="SVB45048.1"/>
    <property type="molecule type" value="Genomic_DNA"/>
</dbReference>
<organism evidence="2">
    <name type="scientific">marine metagenome</name>
    <dbReference type="NCBI Taxonomy" id="408172"/>
    <lineage>
        <taxon>unclassified sequences</taxon>
        <taxon>metagenomes</taxon>
        <taxon>ecological metagenomes</taxon>
    </lineage>
</organism>
<dbReference type="PANTHER" id="PTHR43111">
    <property type="entry name" value="ALDEHYDE DEHYDROGENASE B-RELATED"/>
    <property type="match status" value="1"/>
</dbReference>
<evidence type="ECO:0000259" key="1">
    <source>
        <dbReference type="Pfam" id="PF00171"/>
    </source>
</evidence>
<reference evidence="2" key="1">
    <citation type="submission" date="2018-05" db="EMBL/GenBank/DDBJ databases">
        <authorList>
            <person name="Lanie J.A."/>
            <person name="Ng W.-L."/>
            <person name="Kazmierczak K.M."/>
            <person name="Andrzejewski T.M."/>
            <person name="Davidsen T.M."/>
            <person name="Wayne K.J."/>
            <person name="Tettelin H."/>
            <person name="Glass J.I."/>
            <person name="Rusch D."/>
            <person name="Podicherti R."/>
            <person name="Tsui H.-C.T."/>
            <person name="Winkler M.E."/>
        </authorList>
    </citation>
    <scope>NUCLEOTIDE SEQUENCE</scope>
</reference>
<dbReference type="PANTHER" id="PTHR43111:SF1">
    <property type="entry name" value="ALDEHYDE DEHYDROGENASE B-RELATED"/>
    <property type="match status" value="1"/>
</dbReference>
<feature type="non-terminal residue" evidence="2">
    <location>
        <position position="500"/>
    </location>
</feature>
<dbReference type="AlphaFoldDB" id="A0A382E313"/>
<gene>
    <name evidence="2" type="ORF">METZ01_LOCUS197902</name>
</gene>
<proteinExistence type="predicted"/>
<evidence type="ECO:0000313" key="2">
    <source>
        <dbReference type="EMBL" id="SVB45048.1"/>
    </source>
</evidence>
<name>A0A382E313_9ZZZZ</name>
<protein>
    <recommendedName>
        <fullName evidence="1">Aldehyde dehydrogenase domain-containing protein</fullName>
    </recommendedName>
</protein>
<dbReference type="GO" id="GO:0016620">
    <property type="term" value="F:oxidoreductase activity, acting on the aldehyde or oxo group of donors, NAD or NADP as acceptor"/>
    <property type="evidence" value="ECO:0007669"/>
    <property type="project" value="InterPro"/>
</dbReference>
<dbReference type="Pfam" id="PF00171">
    <property type="entry name" value="Aldedh"/>
    <property type="match status" value="1"/>
</dbReference>
<dbReference type="InterPro" id="IPR016161">
    <property type="entry name" value="Ald_DH/histidinol_DH"/>
</dbReference>
<dbReference type="InterPro" id="IPR016162">
    <property type="entry name" value="Ald_DH_N"/>
</dbReference>
<dbReference type="CDD" id="cd07128">
    <property type="entry name" value="ALDH_MaoC-N"/>
    <property type="match status" value="1"/>
</dbReference>
<sequence>VQGAWHAPSAEGVVTRHAVTGRPVSAVSSDGVDFGAIAAYARDVGGPALRSMTFHERAALLKALGQHLMAEKEGLYALSTATGATRNDSWIDIEGGAGVLLGYASRGRRELPGGHVLLDGEPEVLARDGSFIAAHIATARHGVVIQVNAFNFPCWGALEKLAPALLAGMPTIIKPATPTAFLTEAMVRCIVESGILPNGALQLVCGSVGDLFDHLGGQDLVGFTGSATTAAHLRAQPTLVKRSVRFNAEADSLNAAILGSAATPGTDEFDLFVAEVVREMTVKAGQKCTAIRRILVPTPQLDMATEAIASALAEVRTGDPTDKATDMGALVGIAQRNEVAAAVTTLRTAAEVVVDTCTFHEVDPSVGAFLAPTLLRATDPNAPTIHATEAFGPVATLVGYEGPDDAVRLAALGEGSLVASVYSGDADEAAAITLGIAAHHGRVHVVDASVATSSTGHGSPLPMLVHGGPGRAGGGEEMGGLRGLRHLLQTTAVQGSPNVL</sequence>
<dbReference type="SUPFAM" id="SSF53720">
    <property type="entry name" value="ALDH-like"/>
    <property type="match status" value="1"/>
</dbReference>
<dbReference type="InterPro" id="IPR011966">
    <property type="entry name" value="PaaN-DH"/>
</dbReference>
<dbReference type="Gene3D" id="3.40.605.10">
    <property type="entry name" value="Aldehyde Dehydrogenase, Chain A, domain 1"/>
    <property type="match status" value="1"/>
</dbReference>